<evidence type="ECO:0000256" key="1">
    <source>
        <dbReference type="SAM" id="MobiDB-lite"/>
    </source>
</evidence>
<reference evidence="2 3" key="1">
    <citation type="journal article" date="2018" name="Cell">
        <title>The Chara Genome: Secondary Complexity and Implications for Plant Terrestrialization.</title>
        <authorList>
            <person name="Nishiyama T."/>
            <person name="Sakayama H."/>
            <person name="Vries J.D."/>
            <person name="Buschmann H."/>
            <person name="Saint-Marcoux D."/>
            <person name="Ullrich K.K."/>
            <person name="Haas F.B."/>
            <person name="Vanderstraeten L."/>
            <person name="Becker D."/>
            <person name="Lang D."/>
            <person name="Vosolsobe S."/>
            <person name="Rombauts S."/>
            <person name="Wilhelmsson P.K.I."/>
            <person name="Janitza P."/>
            <person name="Kern R."/>
            <person name="Heyl A."/>
            <person name="Rumpler F."/>
            <person name="Villalobos L.I.A.C."/>
            <person name="Clay J.M."/>
            <person name="Skokan R."/>
            <person name="Toyoda A."/>
            <person name="Suzuki Y."/>
            <person name="Kagoshima H."/>
            <person name="Schijlen E."/>
            <person name="Tajeshwar N."/>
            <person name="Catarino B."/>
            <person name="Hetherington A.J."/>
            <person name="Saltykova A."/>
            <person name="Bonnot C."/>
            <person name="Breuninger H."/>
            <person name="Symeonidi A."/>
            <person name="Radhakrishnan G.V."/>
            <person name="Van Nieuwerburgh F."/>
            <person name="Deforce D."/>
            <person name="Chang C."/>
            <person name="Karol K.G."/>
            <person name="Hedrich R."/>
            <person name="Ulvskov P."/>
            <person name="Glockner G."/>
            <person name="Delwiche C.F."/>
            <person name="Petrasek J."/>
            <person name="Van de Peer Y."/>
            <person name="Friml J."/>
            <person name="Beilby M."/>
            <person name="Dolan L."/>
            <person name="Kohara Y."/>
            <person name="Sugano S."/>
            <person name="Fujiyama A."/>
            <person name="Delaux P.-M."/>
            <person name="Quint M."/>
            <person name="TheiBen G."/>
            <person name="Hagemann M."/>
            <person name="Harholt J."/>
            <person name="Dunand C."/>
            <person name="Zachgo S."/>
            <person name="Langdale J."/>
            <person name="Maumus F."/>
            <person name="Straeten D.V.D."/>
            <person name="Gould S.B."/>
            <person name="Rensing S.A."/>
        </authorList>
    </citation>
    <scope>NUCLEOTIDE SEQUENCE [LARGE SCALE GENOMIC DNA]</scope>
    <source>
        <strain evidence="2 3">S276</strain>
    </source>
</reference>
<dbReference type="Proteomes" id="UP000265515">
    <property type="component" value="Unassembled WGS sequence"/>
</dbReference>
<evidence type="ECO:0000313" key="3">
    <source>
        <dbReference type="Proteomes" id="UP000265515"/>
    </source>
</evidence>
<sequence>MVGTSSSTVMGRVGGWAEALLAAAPAVRGGNGGEIGSRRTPSSRSGLPSTRSQTVSSLGHAAASVASTSGCASPSAWSPSSAGSRRWLLAEAPPRGGGLRRRHEGEGAAERGTGGLRAPPATVSRQYNSVGARMMPPQRRTMRTSAAASLRLRLHVAVGDFGPQTELRMVVRRPSRDPSSFTARAMGDPSVEGDVAISRPLISTDARGGGGGDRQGADRLLRQALAEEDAGLTRGWHLNDPVGPNTTLAEAIARVCTGRTRTRPMDEKQARSVLEAILNQHYSHV</sequence>
<accession>A0A388LNE2</accession>
<comment type="caution">
    <text evidence="2">The sequence shown here is derived from an EMBL/GenBank/DDBJ whole genome shotgun (WGS) entry which is preliminary data.</text>
</comment>
<dbReference type="EMBL" id="BFEA01000451">
    <property type="protein sequence ID" value="GBG83789.1"/>
    <property type="molecule type" value="Genomic_DNA"/>
</dbReference>
<evidence type="ECO:0000313" key="2">
    <source>
        <dbReference type="EMBL" id="GBG83789.1"/>
    </source>
</evidence>
<proteinExistence type="predicted"/>
<feature type="compositionally biased region" description="Polar residues" evidence="1">
    <location>
        <begin position="39"/>
        <end position="57"/>
    </location>
</feature>
<protein>
    <submittedName>
        <fullName evidence="2">Uncharacterized protein</fullName>
    </submittedName>
</protein>
<dbReference type="AlphaFoldDB" id="A0A388LNE2"/>
<gene>
    <name evidence="2" type="ORF">CBR_g37589</name>
</gene>
<feature type="region of interest" description="Disordered" evidence="1">
    <location>
        <begin position="27"/>
        <end position="61"/>
    </location>
</feature>
<feature type="region of interest" description="Disordered" evidence="1">
    <location>
        <begin position="92"/>
        <end position="130"/>
    </location>
</feature>
<dbReference type="Gramene" id="GBG83789">
    <property type="protein sequence ID" value="GBG83789"/>
    <property type="gene ID" value="CBR_g37589"/>
</dbReference>
<name>A0A388LNE2_CHABU</name>
<keyword evidence="3" id="KW-1185">Reference proteome</keyword>
<dbReference type="OrthoDB" id="1743294at2759"/>
<organism evidence="2 3">
    <name type="scientific">Chara braunii</name>
    <name type="common">Braun's stonewort</name>
    <dbReference type="NCBI Taxonomy" id="69332"/>
    <lineage>
        <taxon>Eukaryota</taxon>
        <taxon>Viridiplantae</taxon>
        <taxon>Streptophyta</taxon>
        <taxon>Charophyceae</taxon>
        <taxon>Charales</taxon>
        <taxon>Characeae</taxon>
        <taxon>Chara</taxon>
    </lineage>
</organism>